<dbReference type="Pfam" id="PF05043">
    <property type="entry name" value="Mga"/>
    <property type="match status" value="1"/>
</dbReference>
<dbReference type="RefSeq" id="WP_126404351.1">
    <property type="nucleotide sequence ID" value="NZ_LR134266.1"/>
</dbReference>
<reference evidence="4 5" key="1">
    <citation type="submission" date="2018-12" db="EMBL/GenBank/DDBJ databases">
        <authorList>
            <consortium name="Pathogen Informatics"/>
        </authorList>
    </citation>
    <scope>NUCLEOTIDE SEQUENCE [LARGE SCALE GENOMIC DNA]</scope>
    <source>
        <strain evidence="4 5">NCTC3166</strain>
    </source>
</reference>
<dbReference type="EMBL" id="LR134266">
    <property type="protein sequence ID" value="VED67360.1"/>
    <property type="molecule type" value="Genomic_DNA"/>
</dbReference>
<evidence type="ECO:0000313" key="4">
    <source>
        <dbReference type="EMBL" id="VED67360.1"/>
    </source>
</evidence>
<proteinExistence type="predicted"/>
<dbReference type="AlphaFoldDB" id="A0A3S4M394"/>
<dbReference type="PANTHER" id="PTHR30185">
    <property type="entry name" value="CRYPTIC BETA-GLUCOSIDE BGL OPERON ANTITERMINATOR"/>
    <property type="match status" value="1"/>
</dbReference>
<dbReference type="Gene3D" id="1.10.10.10">
    <property type="entry name" value="Winged helix-like DNA-binding domain superfamily/Winged helix DNA-binding domain"/>
    <property type="match status" value="1"/>
</dbReference>
<dbReference type="PANTHER" id="PTHR30185:SF18">
    <property type="entry name" value="TRANSCRIPTIONAL REGULATOR MTLR"/>
    <property type="match status" value="1"/>
</dbReference>
<sequence>MHLADLMEKSEGGQFLILSHLQQHSPSSLSEVMAVTEFSKATLNKYLALINDKAQENQLALSIELEDENLRLLVGSDTKGRDIRRAFLDNAIKYQLLIYLLYHGQFQAQQLAQELLISEATLGRHISGLNKLLTEFSFSIQNGRLKGPEHKIRYFYFGLLRKVWASSDWKHELAKKERQTEIETLEELCGAQLSQGQRLDFVLWSHITQQRLKINACQFQEIEQKMKGYTDNIFYQRLFRRVNQLFSGKHIALSHDDGEMLVLFAFLVTHRILPLHTMEYILGFGGEIGNLTTQLIQEMKTQKLLGDYIEGPVTYELSQICGQVYLFTGYLLQDKYKYQLETHNPYVFSSHDYREVADTIFSKLSIFCQGTALDKKIKWEWLQLMDYIAENSGRQIKIGLDLTVGYLGYTRMTEVLKRYLEYNRFITIEAFDPASDYDLIVTNNPISLTQRIPVYYLKYDLDMIDLANIRQMIYQEEGQ</sequence>
<dbReference type="InterPro" id="IPR007737">
    <property type="entry name" value="Mga_HTH"/>
</dbReference>
<organism evidence="4 5">
    <name type="scientific">Streptococcus viridans</name>
    <dbReference type="NCBI Taxonomy" id="78535"/>
    <lineage>
        <taxon>Bacteria</taxon>
        <taxon>Bacillati</taxon>
        <taxon>Bacillota</taxon>
        <taxon>Bacilli</taxon>
        <taxon>Lactobacillales</taxon>
        <taxon>Streptococcaceae</taxon>
        <taxon>Streptococcus</taxon>
    </lineage>
</organism>
<dbReference type="KEGG" id="svf:NCTC3166_01182"/>
<evidence type="ECO:0000259" key="3">
    <source>
        <dbReference type="Pfam" id="PF05043"/>
    </source>
</evidence>
<gene>
    <name evidence="4" type="ORF">NCTC3166_01182</name>
</gene>
<keyword evidence="1" id="KW-0805">Transcription regulation</keyword>
<evidence type="ECO:0000256" key="1">
    <source>
        <dbReference type="ARBA" id="ARBA00023015"/>
    </source>
</evidence>
<dbReference type="Proteomes" id="UP000270025">
    <property type="component" value="Chromosome"/>
</dbReference>
<name>A0A3S4M394_9STRE</name>
<evidence type="ECO:0000256" key="2">
    <source>
        <dbReference type="ARBA" id="ARBA00023163"/>
    </source>
</evidence>
<protein>
    <submittedName>
        <fullName evidence="4">Regulatory protein</fullName>
    </submittedName>
</protein>
<keyword evidence="5" id="KW-1185">Reference proteome</keyword>
<dbReference type="InterPro" id="IPR036388">
    <property type="entry name" value="WH-like_DNA-bd_sf"/>
</dbReference>
<evidence type="ECO:0000313" key="5">
    <source>
        <dbReference type="Proteomes" id="UP000270025"/>
    </source>
</evidence>
<keyword evidence="2" id="KW-0804">Transcription</keyword>
<dbReference type="InterPro" id="IPR050661">
    <property type="entry name" value="BglG_antiterminators"/>
</dbReference>
<feature type="domain" description="Mga helix-turn-helix" evidence="3">
    <location>
        <begin position="81"/>
        <end position="159"/>
    </location>
</feature>
<accession>A0A3S4M394</accession>